<dbReference type="UniPathway" id="UPA00241">
    <property type="reaction ID" value="UER00356"/>
</dbReference>
<dbReference type="AlphaFoldDB" id="A0A495WQ56"/>
<dbReference type="Pfam" id="PF01121">
    <property type="entry name" value="CoaE"/>
    <property type="match status" value="1"/>
</dbReference>
<proteinExistence type="inferred from homology"/>
<comment type="subcellular location">
    <subcellularLocation>
        <location evidence="5">Cytoplasm</location>
    </subcellularLocation>
</comment>
<dbReference type="GO" id="GO:0005524">
    <property type="term" value="F:ATP binding"/>
    <property type="evidence" value="ECO:0007669"/>
    <property type="project" value="UniProtKB-UniRule"/>
</dbReference>
<keyword evidence="3 5" id="KW-0067">ATP-binding</keyword>
<name>A0A495WQ56_9RHOO</name>
<dbReference type="NCBIfam" id="TIGR00152">
    <property type="entry name" value="dephospho-CoA kinase"/>
    <property type="match status" value="1"/>
</dbReference>
<dbReference type="CDD" id="cd02022">
    <property type="entry name" value="DPCK"/>
    <property type="match status" value="1"/>
</dbReference>
<dbReference type="SUPFAM" id="SSF52540">
    <property type="entry name" value="P-loop containing nucleoside triphosphate hydrolases"/>
    <property type="match status" value="1"/>
</dbReference>
<evidence type="ECO:0000256" key="5">
    <source>
        <dbReference type="HAMAP-Rule" id="MF_00376"/>
    </source>
</evidence>
<dbReference type="GO" id="GO:0015937">
    <property type="term" value="P:coenzyme A biosynthetic process"/>
    <property type="evidence" value="ECO:0007669"/>
    <property type="project" value="UniProtKB-UniRule"/>
</dbReference>
<keyword evidence="5" id="KW-0963">Cytoplasm</keyword>
<comment type="similarity">
    <text evidence="1 5">Belongs to the CoaE family.</text>
</comment>
<keyword evidence="4 5" id="KW-0173">Coenzyme A biosynthesis</keyword>
<dbReference type="InterPro" id="IPR027417">
    <property type="entry name" value="P-loop_NTPase"/>
</dbReference>
<evidence type="ECO:0000256" key="2">
    <source>
        <dbReference type="ARBA" id="ARBA00022741"/>
    </source>
</evidence>
<dbReference type="InterPro" id="IPR001977">
    <property type="entry name" value="Depp_CoAkinase"/>
</dbReference>
<gene>
    <name evidence="5" type="primary">coaE</name>
    <name evidence="7" type="ORF">DFR40_0231</name>
</gene>
<comment type="caution">
    <text evidence="7">The sequence shown here is derived from an EMBL/GenBank/DDBJ whole genome shotgun (WGS) entry which is preliminary data.</text>
</comment>
<feature type="binding site" evidence="5">
    <location>
        <begin position="13"/>
        <end position="18"/>
    </location>
    <ligand>
        <name>ATP</name>
        <dbReference type="ChEBI" id="CHEBI:30616"/>
    </ligand>
</feature>
<keyword evidence="8" id="KW-1185">Reference proteome</keyword>
<dbReference type="RefSeq" id="WP_121456658.1">
    <property type="nucleotide sequence ID" value="NZ_RBXP01000002.1"/>
</dbReference>
<evidence type="ECO:0000256" key="3">
    <source>
        <dbReference type="ARBA" id="ARBA00022840"/>
    </source>
</evidence>
<dbReference type="HAMAP" id="MF_00376">
    <property type="entry name" value="Dephospho_CoA_kinase"/>
    <property type="match status" value="1"/>
</dbReference>
<comment type="function">
    <text evidence="5">Catalyzes the phosphorylation of the 3'-hydroxyl group of dephosphocoenzyme A to form coenzyme A.</text>
</comment>
<dbReference type="PANTHER" id="PTHR10695:SF46">
    <property type="entry name" value="BIFUNCTIONAL COENZYME A SYNTHASE-RELATED"/>
    <property type="match status" value="1"/>
</dbReference>
<dbReference type="OrthoDB" id="9812943at2"/>
<keyword evidence="5 7" id="KW-0418">Kinase</keyword>
<dbReference type="PROSITE" id="PS51219">
    <property type="entry name" value="DPCK"/>
    <property type="match status" value="1"/>
</dbReference>
<accession>A0A495WQ56</accession>
<dbReference type="EMBL" id="RBXP01000002">
    <property type="protein sequence ID" value="RKT62895.1"/>
    <property type="molecule type" value="Genomic_DNA"/>
</dbReference>
<evidence type="ECO:0000256" key="1">
    <source>
        <dbReference type="ARBA" id="ARBA00009018"/>
    </source>
</evidence>
<dbReference type="PANTHER" id="PTHR10695">
    <property type="entry name" value="DEPHOSPHO-COA KINASE-RELATED"/>
    <property type="match status" value="1"/>
</dbReference>
<evidence type="ECO:0000256" key="6">
    <source>
        <dbReference type="NCBIfam" id="TIGR00152"/>
    </source>
</evidence>
<dbReference type="GO" id="GO:0005737">
    <property type="term" value="C:cytoplasm"/>
    <property type="evidence" value="ECO:0007669"/>
    <property type="project" value="UniProtKB-SubCell"/>
</dbReference>
<dbReference type="Gene3D" id="3.40.50.300">
    <property type="entry name" value="P-loop containing nucleotide triphosphate hydrolases"/>
    <property type="match status" value="1"/>
</dbReference>
<dbReference type="GO" id="GO:0004140">
    <property type="term" value="F:dephospho-CoA kinase activity"/>
    <property type="evidence" value="ECO:0007669"/>
    <property type="project" value="UniProtKB-UniRule"/>
</dbReference>
<dbReference type="Proteomes" id="UP000270626">
    <property type="component" value="Unassembled WGS sequence"/>
</dbReference>
<comment type="pathway">
    <text evidence="5">Cofactor biosynthesis; coenzyme A biosynthesis; CoA from (R)-pantothenate: step 5/5.</text>
</comment>
<reference evidence="7 8" key="1">
    <citation type="submission" date="2018-10" db="EMBL/GenBank/DDBJ databases">
        <title>Genomic Encyclopedia of Type Strains, Phase IV (KMG-IV): sequencing the most valuable type-strain genomes for metagenomic binning, comparative biology and taxonomic classification.</title>
        <authorList>
            <person name="Goeker M."/>
        </authorList>
    </citation>
    <scope>NUCLEOTIDE SEQUENCE [LARGE SCALE GENOMIC DNA]</scope>
    <source>
        <strain evidence="7 8">DSM 23841</strain>
    </source>
</reference>
<organism evidence="7 8">
    <name type="scientific">Azonexus fungiphilus</name>
    <dbReference type="NCBI Taxonomy" id="146940"/>
    <lineage>
        <taxon>Bacteria</taxon>
        <taxon>Pseudomonadati</taxon>
        <taxon>Pseudomonadota</taxon>
        <taxon>Betaproteobacteria</taxon>
        <taxon>Rhodocyclales</taxon>
        <taxon>Azonexaceae</taxon>
        <taxon>Azonexus</taxon>
    </lineage>
</organism>
<keyword evidence="5" id="KW-0808">Transferase</keyword>
<sequence length="207" mass="21371">MSAYVVGLTGGIGSGKTTVADRLVALGATLVDTDAIAHELTAPGGAAMPALVAAFGPAVADAHGALDRAAMRRLAFADAAARGRLEAILHPRIRELADARCRAAPSPYVVLAVPLLVESGAYRARCDRILVVDCPESLQVARVMARSGLGADEVQAILAAQASRAARLAIADDVVVNDGELAALAGRLEELHRKYQSLAMQKLKAGC</sequence>
<protein>
    <recommendedName>
        <fullName evidence="5 6">Dephospho-CoA kinase</fullName>
        <ecNumber evidence="5 6">2.7.1.24</ecNumber>
    </recommendedName>
    <alternativeName>
        <fullName evidence="5">Dephosphocoenzyme A kinase</fullName>
    </alternativeName>
</protein>
<comment type="catalytic activity">
    <reaction evidence="5">
        <text>3'-dephospho-CoA + ATP = ADP + CoA + H(+)</text>
        <dbReference type="Rhea" id="RHEA:18245"/>
        <dbReference type="ChEBI" id="CHEBI:15378"/>
        <dbReference type="ChEBI" id="CHEBI:30616"/>
        <dbReference type="ChEBI" id="CHEBI:57287"/>
        <dbReference type="ChEBI" id="CHEBI:57328"/>
        <dbReference type="ChEBI" id="CHEBI:456216"/>
        <dbReference type="EC" id="2.7.1.24"/>
    </reaction>
</comment>
<evidence type="ECO:0000313" key="8">
    <source>
        <dbReference type="Proteomes" id="UP000270626"/>
    </source>
</evidence>
<evidence type="ECO:0000256" key="4">
    <source>
        <dbReference type="ARBA" id="ARBA00022993"/>
    </source>
</evidence>
<evidence type="ECO:0000313" key="7">
    <source>
        <dbReference type="EMBL" id="RKT62895.1"/>
    </source>
</evidence>
<dbReference type="EC" id="2.7.1.24" evidence="5 6"/>
<keyword evidence="2 5" id="KW-0547">Nucleotide-binding</keyword>